<keyword evidence="4 6" id="KW-1133">Transmembrane helix</keyword>
<comment type="caution">
    <text evidence="7">The sequence shown here is derived from an EMBL/GenBank/DDBJ whole genome shotgun (WGS) entry which is preliminary data.</text>
</comment>
<dbReference type="Proteomes" id="UP000644756">
    <property type="component" value="Unassembled WGS sequence"/>
</dbReference>
<organism evidence="7 8">
    <name type="scientific">Paenibacillus abyssi</name>
    <dbReference type="NCBI Taxonomy" id="1340531"/>
    <lineage>
        <taxon>Bacteria</taxon>
        <taxon>Bacillati</taxon>
        <taxon>Bacillota</taxon>
        <taxon>Bacilli</taxon>
        <taxon>Bacillales</taxon>
        <taxon>Paenibacillaceae</taxon>
        <taxon>Paenibacillus</taxon>
    </lineage>
</organism>
<evidence type="ECO:0000256" key="5">
    <source>
        <dbReference type="ARBA" id="ARBA00023136"/>
    </source>
</evidence>
<name>A0A917FP00_9BACL</name>
<evidence type="ECO:0000256" key="3">
    <source>
        <dbReference type="ARBA" id="ARBA00022692"/>
    </source>
</evidence>
<protein>
    <recommendedName>
        <fullName evidence="9">ATP synthase subunit I</fullName>
    </recommendedName>
</protein>
<feature type="transmembrane region" description="Helical" evidence="6">
    <location>
        <begin position="96"/>
        <end position="116"/>
    </location>
</feature>
<dbReference type="PANTHER" id="PTHR40035:SF1">
    <property type="entry name" value="ATP SYNTHASE PROTEIN I"/>
    <property type="match status" value="1"/>
</dbReference>
<gene>
    <name evidence="7" type="ORF">GCM10010916_06580</name>
</gene>
<evidence type="ECO:0008006" key="9">
    <source>
        <dbReference type="Google" id="ProtNLM"/>
    </source>
</evidence>
<evidence type="ECO:0000256" key="1">
    <source>
        <dbReference type="ARBA" id="ARBA00004651"/>
    </source>
</evidence>
<evidence type="ECO:0000313" key="7">
    <source>
        <dbReference type="EMBL" id="GGF91914.1"/>
    </source>
</evidence>
<keyword evidence="3 6" id="KW-0812">Transmembrane</keyword>
<evidence type="ECO:0000256" key="2">
    <source>
        <dbReference type="ARBA" id="ARBA00022475"/>
    </source>
</evidence>
<dbReference type="GO" id="GO:0005886">
    <property type="term" value="C:plasma membrane"/>
    <property type="evidence" value="ECO:0007669"/>
    <property type="project" value="UniProtKB-SubCell"/>
</dbReference>
<comment type="subcellular location">
    <subcellularLocation>
        <location evidence="1">Cell membrane</location>
        <topology evidence="1">Multi-pass membrane protein</topology>
    </subcellularLocation>
</comment>
<feature type="transmembrane region" description="Helical" evidence="6">
    <location>
        <begin position="7"/>
        <end position="26"/>
    </location>
</feature>
<accession>A0A917FP00</accession>
<keyword evidence="5 6" id="KW-0472">Membrane</keyword>
<sequence>MDEIIRRATRSALFVVLACLVMRFVVPEGKTVAAGLILGIMASLMNALLLRRRIALIDRVMSEQRPRRISIGMGSRLAMVLLVAIVALRFPEYFDLPSTLIGSFYVQFAILVTAFLHNARHSNGKG</sequence>
<evidence type="ECO:0000313" key="8">
    <source>
        <dbReference type="Proteomes" id="UP000644756"/>
    </source>
</evidence>
<dbReference type="EMBL" id="BMGR01000002">
    <property type="protein sequence ID" value="GGF91914.1"/>
    <property type="molecule type" value="Genomic_DNA"/>
</dbReference>
<reference evidence="7" key="1">
    <citation type="journal article" date="2014" name="Int. J. Syst. Evol. Microbiol.">
        <title>Complete genome sequence of Corynebacterium casei LMG S-19264T (=DSM 44701T), isolated from a smear-ripened cheese.</title>
        <authorList>
            <consortium name="US DOE Joint Genome Institute (JGI-PGF)"/>
            <person name="Walter F."/>
            <person name="Albersmeier A."/>
            <person name="Kalinowski J."/>
            <person name="Ruckert C."/>
        </authorList>
    </citation>
    <scope>NUCLEOTIDE SEQUENCE</scope>
    <source>
        <strain evidence="7">CGMCC 1.12987</strain>
    </source>
</reference>
<dbReference type="RefSeq" id="WP_188528985.1">
    <property type="nucleotide sequence ID" value="NZ_BMGR01000002.1"/>
</dbReference>
<dbReference type="InterPro" id="IPR005598">
    <property type="entry name" value="ATP_synth_I"/>
</dbReference>
<reference evidence="7" key="2">
    <citation type="submission" date="2020-09" db="EMBL/GenBank/DDBJ databases">
        <authorList>
            <person name="Sun Q."/>
            <person name="Zhou Y."/>
        </authorList>
    </citation>
    <scope>NUCLEOTIDE SEQUENCE</scope>
    <source>
        <strain evidence="7">CGMCC 1.12987</strain>
    </source>
</reference>
<proteinExistence type="predicted"/>
<dbReference type="InterPro" id="IPR039072">
    <property type="entry name" value="ATP_synth_I_Bacilli"/>
</dbReference>
<evidence type="ECO:0000256" key="4">
    <source>
        <dbReference type="ARBA" id="ARBA00022989"/>
    </source>
</evidence>
<dbReference type="Pfam" id="PF03899">
    <property type="entry name" value="ATP-synt_I"/>
    <property type="match status" value="1"/>
</dbReference>
<feature type="transmembrane region" description="Helical" evidence="6">
    <location>
        <begin position="32"/>
        <end position="50"/>
    </location>
</feature>
<feature type="transmembrane region" description="Helical" evidence="6">
    <location>
        <begin position="71"/>
        <end position="90"/>
    </location>
</feature>
<dbReference type="AlphaFoldDB" id="A0A917FP00"/>
<keyword evidence="2" id="KW-1003">Cell membrane</keyword>
<dbReference type="PANTHER" id="PTHR40035">
    <property type="entry name" value="ATP SYNTHASE PROTEIN I"/>
    <property type="match status" value="1"/>
</dbReference>
<evidence type="ECO:0000256" key="6">
    <source>
        <dbReference type="SAM" id="Phobius"/>
    </source>
</evidence>
<keyword evidence="8" id="KW-1185">Reference proteome</keyword>